<gene>
    <name evidence="1" type="ORF">FA95DRAFT_1373471</name>
</gene>
<comment type="caution">
    <text evidence="1">The sequence shown here is derived from an EMBL/GenBank/DDBJ whole genome shotgun (WGS) entry which is preliminary data.</text>
</comment>
<organism evidence="1 2">
    <name type="scientific">Auriscalpium vulgare</name>
    <dbReference type="NCBI Taxonomy" id="40419"/>
    <lineage>
        <taxon>Eukaryota</taxon>
        <taxon>Fungi</taxon>
        <taxon>Dikarya</taxon>
        <taxon>Basidiomycota</taxon>
        <taxon>Agaricomycotina</taxon>
        <taxon>Agaricomycetes</taxon>
        <taxon>Russulales</taxon>
        <taxon>Auriscalpiaceae</taxon>
        <taxon>Auriscalpium</taxon>
    </lineage>
</organism>
<sequence length="257" mass="29302">MQRFCIQFQRPIERVDSIRSHPAMTLLWFDGQQQHRRSQGSVMLLIYKPCHSQNRNRSLYLPACGNIPCYFFSQHEQQTPCYAYALNRRDMGISGTLPEALPFIPLLSIAASSRHLCRGTCKTEAVARMRRALWCTLGHGRNSGSGFRRILLGPLKTPGNTLSRHAVAFRRISRRSRVSSISTTHTQSYPWTLKGQADIFLFPSPRQSFLLVGYTFLAPHGHLSSSNIAWRYVSPSLLFSISRRTCELWSTFARPIA</sequence>
<evidence type="ECO:0000313" key="1">
    <source>
        <dbReference type="EMBL" id="KAI0046470.1"/>
    </source>
</evidence>
<evidence type="ECO:0000313" key="2">
    <source>
        <dbReference type="Proteomes" id="UP000814033"/>
    </source>
</evidence>
<keyword evidence="2" id="KW-1185">Reference proteome</keyword>
<accession>A0ACB8RSB2</accession>
<proteinExistence type="predicted"/>
<name>A0ACB8RSB2_9AGAM</name>
<protein>
    <submittedName>
        <fullName evidence="1">Uncharacterized protein</fullName>
    </submittedName>
</protein>
<dbReference type="Proteomes" id="UP000814033">
    <property type="component" value="Unassembled WGS sequence"/>
</dbReference>
<reference evidence="1" key="1">
    <citation type="submission" date="2021-02" db="EMBL/GenBank/DDBJ databases">
        <authorList>
            <consortium name="DOE Joint Genome Institute"/>
            <person name="Ahrendt S."/>
            <person name="Looney B.P."/>
            <person name="Miyauchi S."/>
            <person name="Morin E."/>
            <person name="Drula E."/>
            <person name="Courty P.E."/>
            <person name="Chicoki N."/>
            <person name="Fauchery L."/>
            <person name="Kohler A."/>
            <person name="Kuo A."/>
            <person name="Labutti K."/>
            <person name="Pangilinan J."/>
            <person name="Lipzen A."/>
            <person name="Riley R."/>
            <person name="Andreopoulos W."/>
            <person name="He G."/>
            <person name="Johnson J."/>
            <person name="Barry K.W."/>
            <person name="Grigoriev I.V."/>
            <person name="Nagy L."/>
            <person name="Hibbett D."/>
            <person name="Henrissat B."/>
            <person name="Matheny P.B."/>
            <person name="Labbe J."/>
            <person name="Martin F."/>
        </authorList>
    </citation>
    <scope>NUCLEOTIDE SEQUENCE</scope>
    <source>
        <strain evidence="1">FP105234-sp</strain>
    </source>
</reference>
<reference evidence="1" key="2">
    <citation type="journal article" date="2022" name="New Phytol.">
        <title>Evolutionary transition to the ectomycorrhizal habit in the genomes of a hyperdiverse lineage of mushroom-forming fungi.</title>
        <authorList>
            <person name="Looney B."/>
            <person name="Miyauchi S."/>
            <person name="Morin E."/>
            <person name="Drula E."/>
            <person name="Courty P.E."/>
            <person name="Kohler A."/>
            <person name="Kuo A."/>
            <person name="LaButti K."/>
            <person name="Pangilinan J."/>
            <person name="Lipzen A."/>
            <person name="Riley R."/>
            <person name="Andreopoulos W."/>
            <person name="He G."/>
            <person name="Johnson J."/>
            <person name="Nolan M."/>
            <person name="Tritt A."/>
            <person name="Barry K.W."/>
            <person name="Grigoriev I.V."/>
            <person name="Nagy L.G."/>
            <person name="Hibbett D."/>
            <person name="Henrissat B."/>
            <person name="Matheny P.B."/>
            <person name="Labbe J."/>
            <person name="Martin F.M."/>
        </authorList>
    </citation>
    <scope>NUCLEOTIDE SEQUENCE</scope>
    <source>
        <strain evidence="1">FP105234-sp</strain>
    </source>
</reference>
<dbReference type="EMBL" id="MU275925">
    <property type="protein sequence ID" value="KAI0046470.1"/>
    <property type="molecule type" value="Genomic_DNA"/>
</dbReference>